<feature type="compositionally biased region" description="Basic residues" evidence="1">
    <location>
        <begin position="388"/>
        <end position="402"/>
    </location>
</feature>
<dbReference type="SUPFAM" id="SSF57903">
    <property type="entry name" value="FYVE/PHD zinc finger"/>
    <property type="match status" value="1"/>
</dbReference>
<reference evidence="2" key="1">
    <citation type="submission" date="2023-03" db="EMBL/GenBank/DDBJ databases">
        <title>Massive genome expansion in bonnet fungi (Mycena s.s.) driven by repeated elements and novel gene families across ecological guilds.</title>
        <authorList>
            <consortium name="Lawrence Berkeley National Laboratory"/>
            <person name="Harder C.B."/>
            <person name="Miyauchi S."/>
            <person name="Viragh M."/>
            <person name="Kuo A."/>
            <person name="Thoen E."/>
            <person name="Andreopoulos B."/>
            <person name="Lu D."/>
            <person name="Skrede I."/>
            <person name="Drula E."/>
            <person name="Henrissat B."/>
            <person name="Morin E."/>
            <person name="Kohler A."/>
            <person name="Barry K."/>
            <person name="LaButti K."/>
            <person name="Morin E."/>
            <person name="Salamov A."/>
            <person name="Lipzen A."/>
            <person name="Mereny Z."/>
            <person name="Hegedus B."/>
            <person name="Baldrian P."/>
            <person name="Stursova M."/>
            <person name="Weitz H."/>
            <person name="Taylor A."/>
            <person name="Grigoriev I.V."/>
            <person name="Nagy L.G."/>
            <person name="Martin F."/>
            <person name="Kauserud H."/>
        </authorList>
    </citation>
    <scope>NUCLEOTIDE SEQUENCE</scope>
    <source>
        <strain evidence="2">9284</strain>
    </source>
</reference>
<keyword evidence="3" id="KW-1185">Reference proteome</keyword>
<protein>
    <submittedName>
        <fullName evidence="2">Uncharacterized protein</fullName>
    </submittedName>
</protein>
<dbReference type="CDD" id="cd15489">
    <property type="entry name" value="PHD_SF"/>
    <property type="match status" value="1"/>
</dbReference>
<dbReference type="AlphaFoldDB" id="A0AAD7CI47"/>
<organism evidence="2 3">
    <name type="scientific">Roridomyces roridus</name>
    <dbReference type="NCBI Taxonomy" id="1738132"/>
    <lineage>
        <taxon>Eukaryota</taxon>
        <taxon>Fungi</taxon>
        <taxon>Dikarya</taxon>
        <taxon>Basidiomycota</taxon>
        <taxon>Agaricomycotina</taxon>
        <taxon>Agaricomycetes</taxon>
        <taxon>Agaricomycetidae</taxon>
        <taxon>Agaricales</taxon>
        <taxon>Marasmiineae</taxon>
        <taxon>Mycenaceae</taxon>
        <taxon>Roridomyces</taxon>
    </lineage>
</organism>
<dbReference type="EMBL" id="JARKIF010000001">
    <property type="protein sequence ID" value="KAJ7649743.1"/>
    <property type="molecule type" value="Genomic_DNA"/>
</dbReference>
<sequence length="402" mass="43893">MDVPQSLASIATQIARDLDLRHASISRLVWSDIGSIHRCPGYVREEVTLATRTADSAVVSHDAPTIQEVCSVCREVVNLGDVFRCVCGHEGPGSHPTLKCRSCKLWSHRDCGPIPNESICSFCVFSASGIPLRSEHLPVHKQDVNFLAGSADEVGSAAKTFFSSPVSAKRARPLQREAKEKEFAEGQHANVIDGVWHCSNCGSPESIAVRRRKGPLGDEAQCGTCGLWEIRQFRPMEYNLDYDFHWQAGGPQKEVEDVLPDEYNAPSPSTPNTMTFPITAAYFERVFYWDGCGNTQYGTVQQVVVQANGTVMLQILLDIGGTVILPRTCTRTTMSVNLSKGSLNPTVLVTAPAGSLGFEPRLSLPASLPLPHISLSTLAQASGSHQSLSHRRARRRGAPRRF</sequence>
<dbReference type="Proteomes" id="UP001221142">
    <property type="component" value="Unassembled WGS sequence"/>
</dbReference>
<accession>A0AAD7CI47</accession>
<evidence type="ECO:0000313" key="3">
    <source>
        <dbReference type="Proteomes" id="UP001221142"/>
    </source>
</evidence>
<evidence type="ECO:0000313" key="2">
    <source>
        <dbReference type="EMBL" id="KAJ7649743.1"/>
    </source>
</evidence>
<proteinExistence type="predicted"/>
<comment type="caution">
    <text evidence="2">The sequence shown here is derived from an EMBL/GenBank/DDBJ whole genome shotgun (WGS) entry which is preliminary data.</text>
</comment>
<gene>
    <name evidence="2" type="ORF">FB45DRAFT_885794</name>
</gene>
<name>A0AAD7CI47_9AGAR</name>
<evidence type="ECO:0000256" key="1">
    <source>
        <dbReference type="SAM" id="MobiDB-lite"/>
    </source>
</evidence>
<feature type="region of interest" description="Disordered" evidence="1">
    <location>
        <begin position="381"/>
        <end position="402"/>
    </location>
</feature>
<dbReference type="InterPro" id="IPR011011">
    <property type="entry name" value="Znf_FYVE_PHD"/>
</dbReference>